<accession>A0A2S6CVC1</accession>
<reference evidence="1 2" key="1">
    <citation type="submission" date="2018-02" db="EMBL/GenBank/DDBJ databases">
        <title>Discovery of a pederin family compound in a non-symbiotic bloom-forming cyanobacterium.</title>
        <authorList>
            <person name="Kust A."/>
            <person name="Mares J."/>
            <person name="Jokela J."/>
            <person name="Urajova P."/>
            <person name="Hajek J."/>
            <person name="Saurav K."/>
            <person name="Voracova K."/>
            <person name="Fewer D.P."/>
            <person name="Haapaniemi E."/>
            <person name="Permi P."/>
            <person name="Rehakova K."/>
            <person name="Sivonen K."/>
            <person name="Hrouzek P."/>
        </authorList>
    </citation>
    <scope>NUCLEOTIDE SEQUENCE [LARGE SCALE GENOMIC DNA]</scope>
    <source>
        <strain evidence="1 2">CHARLIE-1</strain>
    </source>
</reference>
<evidence type="ECO:0000313" key="2">
    <source>
        <dbReference type="Proteomes" id="UP000239589"/>
    </source>
</evidence>
<dbReference type="Proteomes" id="UP000239589">
    <property type="component" value="Unassembled WGS sequence"/>
</dbReference>
<proteinExistence type="predicted"/>
<sequence>MNTSNLKLGRYLTLEEFCTCSQTYHKYAENINPYPQNISEVIPALQDLHKFIIDPIIDYFSREKFRLTYGFCSPDLKKYLEKKDPVTGQKNGRVAPNLDQHISYEINKNGKYYCERLGAACDFLIIDLPSTKLVEWILQNKLPFDSLYFYSDHQPIHISYGNQHKRDIWTFNNSGIPTKKGIGDWIKLAQEIERR</sequence>
<dbReference type="AlphaFoldDB" id="A0A2S6CVC1"/>
<protein>
    <recommendedName>
        <fullName evidence="3">Peptidase M15A C-terminal domain-containing protein</fullName>
    </recommendedName>
</protein>
<evidence type="ECO:0000313" key="1">
    <source>
        <dbReference type="EMBL" id="PPJ63724.1"/>
    </source>
</evidence>
<evidence type="ECO:0008006" key="3">
    <source>
        <dbReference type="Google" id="ProtNLM"/>
    </source>
</evidence>
<keyword evidence="2" id="KW-1185">Reference proteome</keyword>
<gene>
    <name evidence="1" type="ORF">CUN59_08520</name>
</gene>
<dbReference type="InterPro" id="IPR009045">
    <property type="entry name" value="Zn_M74/Hedgehog-like"/>
</dbReference>
<name>A0A2S6CVC1_9CYAN</name>
<dbReference type="SUPFAM" id="SSF55166">
    <property type="entry name" value="Hedgehog/DD-peptidase"/>
    <property type="match status" value="1"/>
</dbReference>
<dbReference type="EMBL" id="PGEM01000055">
    <property type="protein sequence ID" value="PPJ63724.1"/>
    <property type="molecule type" value="Genomic_DNA"/>
</dbReference>
<comment type="caution">
    <text evidence="1">The sequence shown here is derived from an EMBL/GenBank/DDBJ whole genome shotgun (WGS) entry which is preliminary data.</text>
</comment>
<dbReference type="RefSeq" id="WP_104387443.1">
    <property type="nucleotide sequence ID" value="NZ_PGEM01000055.1"/>
</dbReference>
<organism evidence="1 2">
    <name type="scientific">Cuspidothrix issatschenkoi CHARLIE-1</name>
    <dbReference type="NCBI Taxonomy" id="2052836"/>
    <lineage>
        <taxon>Bacteria</taxon>
        <taxon>Bacillati</taxon>
        <taxon>Cyanobacteriota</taxon>
        <taxon>Cyanophyceae</taxon>
        <taxon>Nostocales</taxon>
        <taxon>Aphanizomenonaceae</taxon>
        <taxon>Cuspidothrix</taxon>
    </lineage>
</organism>
<dbReference type="OrthoDB" id="450621at2"/>